<feature type="disulfide bond" evidence="2">
    <location>
        <begin position="44"/>
        <end position="56"/>
    </location>
</feature>
<sequence>MGRPERGALRPLAPLLLLLLLQLQHLAAAAADPQRGGQGPVKECEEDQFRCRNERCIPSVWRCDEDDDCSDNSDEDDCPLSW</sequence>
<dbReference type="Proteomes" id="UP000008912">
    <property type="component" value="Unassembled WGS sequence"/>
</dbReference>
<dbReference type="SUPFAM" id="SSF57424">
    <property type="entry name" value="LDL receptor-like module"/>
    <property type="match status" value="1"/>
</dbReference>
<gene>
    <name evidence="4" type="primary">LOC117800486</name>
</gene>
<feature type="chain" id="PRO_5030564645" evidence="3">
    <location>
        <begin position="30"/>
        <end position="82"/>
    </location>
</feature>
<dbReference type="PROSITE" id="PS01209">
    <property type="entry name" value="LDLRA_1"/>
    <property type="match status" value="1"/>
</dbReference>
<feature type="disulfide bond" evidence="2">
    <location>
        <begin position="51"/>
        <end position="69"/>
    </location>
</feature>
<feature type="disulfide bond" evidence="2">
    <location>
        <begin position="63"/>
        <end position="78"/>
    </location>
</feature>
<keyword evidence="1 2" id="KW-1015">Disulfide bond</keyword>
<name>A0A7N5KE52_AILME</name>
<keyword evidence="3" id="KW-0732">Signal</keyword>
<dbReference type="SMART" id="SM00192">
    <property type="entry name" value="LDLa"/>
    <property type="match status" value="1"/>
</dbReference>
<protein>
    <submittedName>
        <fullName evidence="4">Low-density lipoprotein receptor-related protein 8-like</fullName>
    </submittedName>
</protein>
<dbReference type="Pfam" id="PF00057">
    <property type="entry name" value="Ldl_recept_a"/>
    <property type="match status" value="1"/>
</dbReference>
<reference evidence="4 5" key="1">
    <citation type="journal article" date="2010" name="Nature">
        <title>The sequence and de novo assembly of the giant panda genome.</title>
        <authorList>
            <person name="Li R."/>
            <person name="Fan W."/>
            <person name="Tian G."/>
            <person name="Zhu H."/>
            <person name="He L."/>
            <person name="Cai J."/>
            <person name="Huang Q."/>
            <person name="Cai Q."/>
            <person name="Li B."/>
            <person name="Bai Y."/>
            <person name="Zhang Z."/>
            <person name="Zhang Y."/>
            <person name="Wang W."/>
            <person name="Li J."/>
            <person name="Wei F."/>
            <person name="Li H."/>
            <person name="Jian M."/>
            <person name="Li J."/>
            <person name="Zhang Z."/>
            <person name="Nielsen R."/>
            <person name="Li D."/>
            <person name="Gu W."/>
            <person name="Yang Z."/>
            <person name="Xuan Z."/>
            <person name="Ryder O.A."/>
            <person name="Leung F.C."/>
            <person name="Zhou Y."/>
            <person name="Cao J."/>
            <person name="Sun X."/>
            <person name="Fu Y."/>
            <person name="Fang X."/>
            <person name="Guo X."/>
            <person name="Wang B."/>
            <person name="Hou R."/>
            <person name="Shen F."/>
            <person name="Mu B."/>
            <person name="Ni P."/>
            <person name="Lin R."/>
            <person name="Qian W."/>
            <person name="Wang G."/>
            <person name="Yu C."/>
            <person name="Nie W."/>
            <person name="Wang J."/>
            <person name="Wu Z."/>
            <person name="Liang H."/>
            <person name="Min J."/>
            <person name="Wu Q."/>
            <person name="Cheng S."/>
            <person name="Ruan J."/>
            <person name="Wang M."/>
            <person name="Shi Z."/>
            <person name="Wen M."/>
            <person name="Liu B."/>
            <person name="Ren X."/>
            <person name="Zheng H."/>
            <person name="Dong D."/>
            <person name="Cook K."/>
            <person name="Shan G."/>
            <person name="Zhang H."/>
            <person name="Kosiol C."/>
            <person name="Xie X."/>
            <person name="Lu Z."/>
            <person name="Zheng H."/>
            <person name="Li Y."/>
            <person name="Steiner C.C."/>
            <person name="Lam T.T."/>
            <person name="Lin S."/>
            <person name="Zhang Q."/>
            <person name="Li G."/>
            <person name="Tian J."/>
            <person name="Gong T."/>
            <person name="Liu H."/>
            <person name="Zhang D."/>
            <person name="Fang L."/>
            <person name="Ye C."/>
            <person name="Zhang J."/>
            <person name="Hu W."/>
            <person name="Xu A."/>
            <person name="Ren Y."/>
            <person name="Zhang G."/>
            <person name="Bruford M.W."/>
            <person name="Li Q."/>
            <person name="Ma L."/>
            <person name="Guo Y."/>
            <person name="An N."/>
            <person name="Hu Y."/>
            <person name="Zheng Y."/>
            <person name="Shi Y."/>
            <person name="Li Z."/>
            <person name="Liu Q."/>
            <person name="Chen Y."/>
            <person name="Zhao J."/>
            <person name="Qu N."/>
            <person name="Zhao S."/>
            <person name="Tian F."/>
            <person name="Wang X."/>
            <person name="Wang H."/>
            <person name="Xu L."/>
            <person name="Liu X."/>
            <person name="Vinar T."/>
            <person name="Wang Y."/>
            <person name="Lam T.W."/>
            <person name="Yiu S.M."/>
            <person name="Liu S."/>
            <person name="Zhang H."/>
            <person name="Li D."/>
            <person name="Huang Y."/>
            <person name="Wang X."/>
            <person name="Yang G."/>
            <person name="Jiang Z."/>
            <person name="Wang J."/>
            <person name="Qin N."/>
            <person name="Li L."/>
            <person name="Li J."/>
            <person name="Bolund L."/>
            <person name="Kristiansen K."/>
            <person name="Wong G.K."/>
            <person name="Olson M."/>
            <person name="Zhang X."/>
            <person name="Li S."/>
            <person name="Yang H."/>
            <person name="Wang J."/>
            <person name="Wang J."/>
        </authorList>
    </citation>
    <scope>NUCLEOTIDE SEQUENCE [LARGE SCALE GENOMIC DNA]</scope>
</reference>
<feature type="signal peptide" evidence="3">
    <location>
        <begin position="1"/>
        <end position="29"/>
    </location>
</feature>
<accession>A0A7N5KE52</accession>
<evidence type="ECO:0000256" key="2">
    <source>
        <dbReference type="PROSITE-ProRule" id="PRU00124"/>
    </source>
</evidence>
<dbReference type="GeneTree" id="ENSGT00940000178065"/>
<keyword evidence="5" id="KW-1185">Reference proteome</keyword>
<dbReference type="InterPro" id="IPR023415">
    <property type="entry name" value="LDLR_class-A_CS"/>
</dbReference>
<dbReference type="Ensembl" id="ENSAMET00000048646.1">
    <property type="protein sequence ID" value="ENSAMEP00000038547.1"/>
    <property type="gene ID" value="ENSAMEG00000030610.1"/>
</dbReference>
<evidence type="ECO:0000313" key="5">
    <source>
        <dbReference type="Proteomes" id="UP000008912"/>
    </source>
</evidence>
<dbReference type="CDD" id="cd00112">
    <property type="entry name" value="LDLa"/>
    <property type="match status" value="1"/>
</dbReference>
<reference evidence="4" key="3">
    <citation type="submission" date="2025-09" db="UniProtKB">
        <authorList>
            <consortium name="Ensembl"/>
        </authorList>
    </citation>
    <scope>IDENTIFICATION</scope>
</reference>
<evidence type="ECO:0000313" key="4">
    <source>
        <dbReference type="Ensembl" id="ENSAMEP00000038547.1"/>
    </source>
</evidence>
<dbReference type="PROSITE" id="PS50068">
    <property type="entry name" value="LDLRA_2"/>
    <property type="match status" value="1"/>
</dbReference>
<dbReference type="InterPro" id="IPR036055">
    <property type="entry name" value="LDL_receptor-like_sf"/>
</dbReference>
<organism evidence="4 5">
    <name type="scientific">Ailuropoda melanoleuca</name>
    <name type="common">Giant panda</name>
    <dbReference type="NCBI Taxonomy" id="9646"/>
    <lineage>
        <taxon>Eukaryota</taxon>
        <taxon>Metazoa</taxon>
        <taxon>Chordata</taxon>
        <taxon>Craniata</taxon>
        <taxon>Vertebrata</taxon>
        <taxon>Euteleostomi</taxon>
        <taxon>Mammalia</taxon>
        <taxon>Eutheria</taxon>
        <taxon>Laurasiatheria</taxon>
        <taxon>Carnivora</taxon>
        <taxon>Caniformia</taxon>
        <taxon>Ursidae</taxon>
        <taxon>Ailuropoda</taxon>
    </lineage>
</organism>
<dbReference type="InParanoid" id="A0A7N5KE52"/>
<dbReference type="FunFam" id="4.10.400.10:FF:000011">
    <property type="entry name" value="Low-density lipoprotein receptor-related protein 1"/>
    <property type="match status" value="1"/>
</dbReference>
<dbReference type="InterPro" id="IPR002172">
    <property type="entry name" value="LDrepeatLR_classA_rpt"/>
</dbReference>
<dbReference type="AlphaFoldDB" id="A0A7N5KE52"/>
<reference evidence="4" key="2">
    <citation type="submission" date="2025-08" db="UniProtKB">
        <authorList>
            <consortium name="Ensembl"/>
        </authorList>
    </citation>
    <scope>IDENTIFICATION</scope>
</reference>
<evidence type="ECO:0000256" key="3">
    <source>
        <dbReference type="SAM" id="SignalP"/>
    </source>
</evidence>
<dbReference type="Gene3D" id="4.10.400.10">
    <property type="entry name" value="Low-density Lipoprotein Receptor"/>
    <property type="match status" value="1"/>
</dbReference>
<proteinExistence type="predicted"/>
<evidence type="ECO:0000256" key="1">
    <source>
        <dbReference type="ARBA" id="ARBA00023157"/>
    </source>
</evidence>